<sequence length="359" mass="38674">MGRPISPLPQSTTTLYRAGRSRWWHRRAPGRWRGPGPPRRRGIWGTALLVLLVLVVLVAAGGAGLYLWAGQQLRHVSALGDYAGRPAAGRGTNWLLVGSDSRGELTPRQRRDLHVGNNQVQNTDTIMVLHSGGRAPTLVSLPRDSYVPVPGYGSRKINEAYADGGPQLLTRTVEQATGLRIDRYAEVSFLGLVQVVDALDGVRLCLDEPLKDEKSGADFAAGCRRMNGTQALAYVRARYADPLGDLGRVKRQRQLIGAVADEMLGADVLLDPVRTKRVLDVALSAVAVDERAGIGQLAKMGWSMREIAKGGGTATTVPVRLPGVMVSGAGSVLLWDENGASRLFRALRNDDPIPTSADK</sequence>
<dbReference type="OrthoDB" id="9782542at2"/>
<evidence type="ECO:0000256" key="2">
    <source>
        <dbReference type="SAM" id="Phobius"/>
    </source>
</evidence>
<evidence type="ECO:0000256" key="1">
    <source>
        <dbReference type="ARBA" id="ARBA00006068"/>
    </source>
</evidence>
<keyword evidence="2" id="KW-0472">Membrane</keyword>
<feature type="transmembrane region" description="Helical" evidence="2">
    <location>
        <begin position="43"/>
        <end position="69"/>
    </location>
</feature>
<dbReference type="NCBIfam" id="TIGR00350">
    <property type="entry name" value="lytR_cpsA_psr"/>
    <property type="match status" value="1"/>
</dbReference>
<proteinExistence type="inferred from homology"/>
<dbReference type="PANTHER" id="PTHR33392:SF6">
    <property type="entry name" value="POLYISOPRENYL-TEICHOIC ACID--PEPTIDOGLYCAN TEICHOIC ACID TRANSFERASE TAGU"/>
    <property type="match status" value="1"/>
</dbReference>
<evidence type="ECO:0000259" key="3">
    <source>
        <dbReference type="Pfam" id="PF03816"/>
    </source>
</evidence>
<dbReference type="InterPro" id="IPR004474">
    <property type="entry name" value="LytR_CpsA_psr"/>
</dbReference>
<dbReference type="InterPro" id="IPR050922">
    <property type="entry name" value="LytR/CpsA/Psr_CW_biosynth"/>
</dbReference>
<dbReference type="PANTHER" id="PTHR33392">
    <property type="entry name" value="POLYISOPRENYL-TEICHOIC ACID--PEPTIDOGLYCAN TEICHOIC ACID TRANSFERASE TAGU"/>
    <property type="match status" value="1"/>
</dbReference>
<dbReference type="AlphaFoldDB" id="A0A371Q4K1"/>
<reference evidence="4 5" key="1">
    <citation type="submission" date="2018-08" db="EMBL/GenBank/DDBJ databases">
        <title>Streptomyces NEAU-D10 sp. nov., a novel Actinomycete isolated from soil.</title>
        <authorList>
            <person name="Jin L."/>
        </authorList>
    </citation>
    <scope>NUCLEOTIDE SEQUENCE [LARGE SCALE GENOMIC DNA]</scope>
    <source>
        <strain evidence="4 5">NEAU-D10</strain>
    </source>
</reference>
<name>A0A371Q4K1_STRIH</name>
<comment type="caution">
    <text evidence="4">The sequence shown here is derived from an EMBL/GenBank/DDBJ whole genome shotgun (WGS) entry which is preliminary data.</text>
</comment>
<keyword evidence="5" id="KW-1185">Reference proteome</keyword>
<evidence type="ECO:0000313" key="5">
    <source>
        <dbReference type="Proteomes" id="UP000262477"/>
    </source>
</evidence>
<dbReference type="EMBL" id="QUAC01000115">
    <property type="protein sequence ID" value="REK89637.1"/>
    <property type="molecule type" value="Genomic_DNA"/>
</dbReference>
<accession>A0A371Q4K1</accession>
<dbReference type="Proteomes" id="UP000262477">
    <property type="component" value="Unassembled WGS sequence"/>
</dbReference>
<feature type="domain" description="Cell envelope-related transcriptional attenuator" evidence="3">
    <location>
        <begin position="122"/>
        <end position="263"/>
    </location>
</feature>
<keyword evidence="2" id="KW-0812">Transmembrane</keyword>
<comment type="similarity">
    <text evidence="1">Belongs to the LytR/CpsA/Psr (LCP) family.</text>
</comment>
<keyword evidence="2" id="KW-1133">Transmembrane helix</keyword>
<organism evidence="4 5">
    <name type="scientific">Streptomyces inhibens</name>
    <dbReference type="NCBI Taxonomy" id="2293571"/>
    <lineage>
        <taxon>Bacteria</taxon>
        <taxon>Bacillati</taxon>
        <taxon>Actinomycetota</taxon>
        <taxon>Actinomycetes</taxon>
        <taxon>Kitasatosporales</taxon>
        <taxon>Streptomycetaceae</taxon>
        <taxon>Streptomyces</taxon>
    </lineage>
</organism>
<dbReference type="Pfam" id="PF03816">
    <property type="entry name" value="LytR_cpsA_psr"/>
    <property type="match status" value="1"/>
</dbReference>
<evidence type="ECO:0000313" key="4">
    <source>
        <dbReference type="EMBL" id="REK89637.1"/>
    </source>
</evidence>
<dbReference type="Gene3D" id="3.40.630.190">
    <property type="entry name" value="LCP protein"/>
    <property type="match status" value="1"/>
</dbReference>
<gene>
    <name evidence="4" type="ORF">DY245_14595</name>
</gene>
<protein>
    <submittedName>
        <fullName evidence="4">LytR family transcriptional regulator</fullName>
    </submittedName>
</protein>